<organism evidence="1 2">
    <name type="scientific">Aspergillus kawachii</name>
    <name type="common">White koji mold</name>
    <name type="synonym">Aspergillus awamori var. kawachi</name>
    <dbReference type="NCBI Taxonomy" id="1069201"/>
    <lineage>
        <taxon>Eukaryota</taxon>
        <taxon>Fungi</taxon>
        <taxon>Dikarya</taxon>
        <taxon>Ascomycota</taxon>
        <taxon>Pezizomycotina</taxon>
        <taxon>Eurotiomycetes</taxon>
        <taxon>Eurotiomycetidae</taxon>
        <taxon>Eurotiales</taxon>
        <taxon>Aspergillaceae</taxon>
        <taxon>Aspergillus</taxon>
        <taxon>Aspergillus subgen. Circumdati</taxon>
    </lineage>
</organism>
<reference evidence="1 2" key="1">
    <citation type="journal article" date="2016" name="DNA Res.">
        <title>Genome sequence of Aspergillus luchuensis NBRC 4314.</title>
        <authorList>
            <person name="Yamada O."/>
            <person name="Machida M."/>
            <person name="Hosoyama A."/>
            <person name="Goto M."/>
            <person name="Takahashi T."/>
            <person name="Futagami T."/>
            <person name="Yamagata Y."/>
            <person name="Takeuchi M."/>
            <person name="Kobayashi T."/>
            <person name="Koike H."/>
            <person name="Abe K."/>
            <person name="Asai K."/>
            <person name="Arita M."/>
            <person name="Fujita N."/>
            <person name="Fukuda K."/>
            <person name="Higa K."/>
            <person name="Horikawa H."/>
            <person name="Ishikawa T."/>
            <person name="Jinno K."/>
            <person name="Kato Y."/>
            <person name="Kirimura K."/>
            <person name="Mizutani O."/>
            <person name="Nakasone K."/>
            <person name="Sano M."/>
            <person name="Shiraishi Y."/>
            <person name="Tsukahara M."/>
            <person name="Gomi K."/>
        </authorList>
    </citation>
    <scope>NUCLEOTIDE SEQUENCE [LARGE SCALE GENOMIC DNA]</scope>
    <source>
        <strain evidence="1 2">RIB 2604</strain>
    </source>
</reference>
<evidence type="ECO:0000313" key="2">
    <source>
        <dbReference type="Proteomes" id="UP000075230"/>
    </source>
</evidence>
<gene>
    <name evidence="1" type="ORF">RIB2604_01503940</name>
</gene>
<protein>
    <submittedName>
        <fullName evidence="1">U5 snRNP component</fullName>
    </submittedName>
</protein>
<accession>A0A146F9Z3</accession>
<evidence type="ECO:0000313" key="1">
    <source>
        <dbReference type="EMBL" id="GAT22361.1"/>
    </source>
</evidence>
<dbReference type="EMBL" id="BCWF01000015">
    <property type="protein sequence ID" value="GAT22361.1"/>
    <property type="molecule type" value="Genomic_DNA"/>
</dbReference>
<dbReference type="Proteomes" id="UP000075230">
    <property type="component" value="Unassembled WGS sequence"/>
</dbReference>
<comment type="caution">
    <text evidence="1">The sequence shown here is derived from an EMBL/GenBank/DDBJ whole genome shotgun (WGS) entry which is preliminary data.</text>
</comment>
<reference evidence="2" key="2">
    <citation type="submission" date="2016-02" db="EMBL/GenBank/DDBJ databases">
        <title>Genome sequencing of Aspergillus luchuensis NBRC 4314.</title>
        <authorList>
            <person name="Yamada O."/>
        </authorList>
    </citation>
    <scope>NUCLEOTIDE SEQUENCE [LARGE SCALE GENOMIC DNA]</scope>
    <source>
        <strain evidence="2">RIB 2604</strain>
    </source>
</reference>
<name>A0A146F9Z3_ASPKA</name>
<sequence length="53" mass="5911">MSITALTSHNLVFSQELETSRSVGPSLRPNFLEQEPGSVLQIWCGKHRANIDD</sequence>
<dbReference type="AlphaFoldDB" id="A0A146F9Z3"/>
<proteinExistence type="predicted"/>